<protein>
    <submittedName>
        <fullName evidence="1">Uncharacterized protein</fullName>
    </submittedName>
</protein>
<evidence type="ECO:0000313" key="2">
    <source>
        <dbReference type="Proteomes" id="UP000005113"/>
    </source>
</evidence>
<proteinExistence type="predicted"/>
<dbReference type="EMBL" id="JH719942">
    <property type="protein sequence ID" value="EJF54167.1"/>
    <property type="molecule type" value="Genomic_DNA"/>
</dbReference>
<organism evidence="1 2">
    <name type="scientific">Saprospira grandis DSM 2844</name>
    <dbReference type="NCBI Taxonomy" id="694433"/>
    <lineage>
        <taxon>Bacteria</taxon>
        <taxon>Pseudomonadati</taxon>
        <taxon>Bacteroidota</taxon>
        <taxon>Saprospiria</taxon>
        <taxon>Saprospirales</taxon>
        <taxon>Saprospiraceae</taxon>
        <taxon>Saprospira</taxon>
    </lineage>
</organism>
<evidence type="ECO:0000313" key="1">
    <source>
        <dbReference type="EMBL" id="EJF54167.1"/>
    </source>
</evidence>
<name>J0P9C6_9BACT</name>
<dbReference type="RefSeq" id="WP_002659899.1">
    <property type="nucleotide sequence ID" value="NZ_JH719942.1"/>
</dbReference>
<reference evidence="2" key="1">
    <citation type="journal article" date="2012" name="Stand. Genomic Sci.">
        <title>Permanent draft genome sequence of the gliding predator Saprospira grandis strain Sa g1 (= HR1).</title>
        <authorList>
            <person name="Mavromatis K."/>
            <person name="Chertkov O."/>
            <person name="Lapidus A."/>
            <person name="Nolan M."/>
            <person name="Lucas S."/>
            <person name="Tice H."/>
            <person name="Del Rio T.G."/>
            <person name="Cheng J.F."/>
            <person name="Han C."/>
            <person name="Tapia R."/>
            <person name="Bruce D."/>
            <person name="Goodwin L.A."/>
            <person name="Pitluck S."/>
            <person name="Huntemann M."/>
            <person name="Liolios K."/>
            <person name="Pagani I."/>
            <person name="Ivanova N."/>
            <person name="Mikhailova N."/>
            <person name="Pati A."/>
            <person name="Chen A."/>
            <person name="Palaniappan K."/>
            <person name="Land M."/>
            <person name="Brambilla E.M."/>
            <person name="Rohde M."/>
            <person name="Spring S."/>
            <person name="Goker M."/>
            <person name="Detter J.C."/>
            <person name="Bristow J."/>
            <person name="Eisen J.A."/>
            <person name="Markowitz V."/>
            <person name="Hugenholtz P."/>
            <person name="Kyrpides N.C."/>
            <person name="Klenk H.P."/>
            <person name="Woyke T."/>
        </authorList>
    </citation>
    <scope>NUCLEOTIDE SEQUENCE [LARGE SCALE GENOMIC DNA]</scope>
    <source>
        <strain evidence="2">DSM 2844</strain>
    </source>
</reference>
<dbReference type="OrthoDB" id="1097343at2"/>
<gene>
    <name evidence="1" type="ORF">SapgrDRAFT_2508</name>
</gene>
<sequence length="135" mass="15274">MTTTLNLDPLAEDLISIENRVLDSVLGVCLIFKEPVVFRNMVIGQANFYESFFKKGLLVSNCVIGNVIFESAGHNDEPIVFENTVFTGDVNFFDAYFTSDIVIRNCLFVKPNSILEDIAYPYGVEKKEYLKIESK</sequence>
<dbReference type="Proteomes" id="UP000005113">
    <property type="component" value="Unassembled WGS sequence"/>
</dbReference>
<dbReference type="AlphaFoldDB" id="J0P9C6"/>
<accession>J0P9C6</accession>
<dbReference type="HOGENOM" id="CLU_1947312_0_0_10"/>